<dbReference type="PROSITE" id="PS51257">
    <property type="entry name" value="PROKAR_LIPOPROTEIN"/>
    <property type="match status" value="1"/>
</dbReference>
<dbReference type="SUPFAM" id="SSF49785">
    <property type="entry name" value="Galactose-binding domain-like"/>
    <property type="match status" value="1"/>
</dbReference>
<dbReference type="InterPro" id="IPR011050">
    <property type="entry name" value="Pectin_lyase_fold/virulence"/>
</dbReference>
<evidence type="ECO:0000256" key="1">
    <source>
        <dbReference type="ARBA" id="ARBA00022729"/>
    </source>
</evidence>
<keyword evidence="1 2" id="KW-0732">Signal</keyword>
<sequence length="726" mass="77652">MKSHRPASTLLLVTALLSLAACNSQPTSTSILRQGTAYTTLQAESYSSQTGTALETTTDTGGGQNVGYIGNGDVLVYNSIDFGTANTPMIDVRLASGAAAGVTGKMEFRLDSTGGLKIGEVVFNPTGGWQTWGTYSARASSVSGVHNLYVVFTSSSGVDIGNLNWFSFTRSTPTLATSDTPDFGANVKIFGPTDAASTIQSKLDEIFNAQKSNQFGERRDAVFFKPGTYSNYINLGYYTSIYGLGLNPADVNINSYVTVDTFDGSGNGTQNFWRSIENFTTTTPNGIAQRWAVSQAAPVRRVHFKNGLDLFPSMPPGYVSGGYIADSKVDGQINSGGQQQWYTRDSNIGSWIGSNWNMVFSGVTGAPPNSFPSPMHTTLATTPVTREKPYLYVDGSGKYRVFVPALRLNSSGASWPNTPGYSIPLKEFYVAKPGVTTATLNQALSEGRHLLFTPGVYHLSQALNVTRPNTIVMGIGYATLIPDGGVNAINVADVDGVKLTGIMIDAGTVNSNALVSTGSWGTHTRHAGNPISIQDVYTRIAGATAGKAKDSFYVNTDDTIIDHIWAWRADHGNPGTVGWTVNTADTGLVVSGDNVIATGLFVEHYQKYEVYWAGQNGKTIFFQNELPYDPPSQSAWRTDGLGYAAYKVADGVTTHEAWGLGSYAFFNVFPSMHVDRSFEVPNVSGVKMHNLLTVSIGNTGTIDRVINSTGAPTPTNTTPSTVTNFN</sequence>
<dbReference type="InterPro" id="IPR006584">
    <property type="entry name" value="Cellulose-bd_IV"/>
</dbReference>
<dbReference type="InterPro" id="IPR059186">
    <property type="entry name" value="SACTE_4363"/>
</dbReference>
<feature type="chain" id="PRO_5046811701" description="CBM6 domain-containing protein" evidence="2">
    <location>
        <begin position="21"/>
        <end position="726"/>
    </location>
</feature>
<dbReference type="CDD" id="cd23669">
    <property type="entry name" value="GH55_SacteLam55A-like"/>
    <property type="match status" value="1"/>
</dbReference>
<reference evidence="5" key="1">
    <citation type="journal article" date="2019" name="Int. J. Syst. Evol. Microbiol.">
        <title>The Global Catalogue of Microorganisms (GCM) 10K type strain sequencing project: providing services to taxonomists for standard genome sequencing and annotation.</title>
        <authorList>
            <consortium name="The Broad Institute Genomics Platform"/>
            <consortium name="The Broad Institute Genome Sequencing Center for Infectious Disease"/>
            <person name="Wu L."/>
            <person name="Ma J."/>
        </authorList>
    </citation>
    <scope>NUCLEOTIDE SEQUENCE [LARGE SCALE GENOMIC DNA]</scope>
    <source>
        <strain evidence="5">JCM 14370</strain>
    </source>
</reference>
<dbReference type="SUPFAM" id="SSF51126">
    <property type="entry name" value="Pectin lyase-like"/>
    <property type="match status" value="1"/>
</dbReference>
<dbReference type="InterPro" id="IPR008979">
    <property type="entry name" value="Galactose-bd-like_sf"/>
</dbReference>
<evidence type="ECO:0000313" key="5">
    <source>
        <dbReference type="Proteomes" id="UP000632222"/>
    </source>
</evidence>
<dbReference type="Pfam" id="PF03422">
    <property type="entry name" value="CBM_6"/>
    <property type="match status" value="1"/>
</dbReference>
<dbReference type="CDD" id="cd04084">
    <property type="entry name" value="CBM6_xylanase-like"/>
    <property type="match status" value="1"/>
</dbReference>
<dbReference type="InterPro" id="IPR005084">
    <property type="entry name" value="CBM6"/>
</dbReference>
<name>A0ABQ2CZC4_9DEIO</name>
<evidence type="ECO:0000259" key="3">
    <source>
        <dbReference type="PROSITE" id="PS51175"/>
    </source>
</evidence>
<keyword evidence="5" id="KW-1185">Reference proteome</keyword>
<accession>A0ABQ2CZC4</accession>
<comment type="caution">
    <text evidence="4">The sequence shown here is derived from an EMBL/GenBank/DDBJ whole genome shotgun (WGS) entry which is preliminary data.</text>
</comment>
<dbReference type="Proteomes" id="UP000632222">
    <property type="component" value="Unassembled WGS sequence"/>
</dbReference>
<dbReference type="SMART" id="SM00606">
    <property type="entry name" value="CBD_IV"/>
    <property type="match status" value="1"/>
</dbReference>
<evidence type="ECO:0000256" key="2">
    <source>
        <dbReference type="SAM" id="SignalP"/>
    </source>
</evidence>
<protein>
    <recommendedName>
        <fullName evidence="3">CBM6 domain-containing protein</fullName>
    </recommendedName>
</protein>
<dbReference type="EMBL" id="BMOD01000007">
    <property type="protein sequence ID" value="GGJ35639.1"/>
    <property type="molecule type" value="Genomic_DNA"/>
</dbReference>
<proteinExistence type="predicted"/>
<dbReference type="RefSeq" id="WP_229684739.1">
    <property type="nucleotide sequence ID" value="NZ_BMOD01000007.1"/>
</dbReference>
<organism evidence="4 5">
    <name type="scientific">Deinococcus roseus</name>
    <dbReference type="NCBI Taxonomy" id="392414"/>
    <lineage>
        <taxon>Bacteria</taxon>
        <taxon>Thermotogati</taxon>
        <taxon>Deinococcota</taxon>
        <taxon>Deinococci</taxon>
        <taxon>Deinococcales</taxon>
        <taxon>Deinococcaceae</taxon>
        <taxon>Deinococcus</taxon>
    </lineage>
</organism>
<feature type="signal peptide" evidence="2">
    <location>
        <begin position="1"/>
        <end position="20"/>
    </location>
</feature>
<feature type="domain" description="CBM6" evidence="3">
    <location>
        <begin position="39"/>
        <end position="169"/>
    </location>
</feature>
<evidence type="ECO:0000313" key="4">
    <source>
        <dbReference type="EMBL" id="GGJ35639.1"/>
    </source>
</evidence>
<dbReference type="PROSITE" id="PS51175">
    <property type="entry name" value="CBM6"/>
    <property type="match status" value="1"/>
</dbReference>
<dbReference type="Gene3D" id="2.60.120.260">
    <property type="entry name" value="Galactose-binding domain-like"/>
    <property type="match status" value="1"/>
</dbReference>
<gene>
    <name evidence="4" type="ORF">GCM10008938_22190</name>
</gene>